<sequence>MMVVLLNDHHIVNRDKFQLARSGFSKIRPGVDLSSAGSFSDGWIFRIEAASFRWDERADVAHDDVADLIQFFTAWALAIRAGEGSKWLAKLKAYMHLLSAAYLGDKADQTINAHWQDLGAGAIG</sequence>
<name>A0A645BZ40_9ZZZZ</name>
<comment type="caution">
    <text evidence="1">The sequence shown here is derived from an EMBL/GenBank/DDBJ whole genome shotgun (WGS) entry which is preliminary data.</text>
</comment>
<dbReference type="EMBL" id="VSSQ01023436">
    <property type="protein sequence ID" value="MPM70368.1"/>
    <property type="molecule type" value="Genomic_DNA"/>
</dbReference>
<proteinExistence type="predicted"/>
<reference evidence="1" key="1">
    <citation type="submission" date="2019-08" db="EMBL/GenBank/DDBJ databases">
        <authorList>
            <person name="Kucharzyk K."/>
            <person name="Murdoch R.W."/>
            <person name="Higgins S."/>
            <person name="Loffler F."/>
        </authorList>
    </citation>
    <scope>NUCLEOTIDE SEQUENCE</scope>
</reference>
<evidence type="ECO:0000313" key="1">
    <source>
        <dbReference type="EMBL" id="MPM70368.1"/>
    </source>
</evidence>
<dbReference type="AlphaFoldDB" id="A0A645BZ40"/>
<gene>
    <name evidence="1" type="ORF">SDC9_117323</name>
</gene>
<accession>A0A645BZ40</accession>
<protein>
    <submittedName>
        <fullName evidence="1">Uncharacterized protein</fullName>
    </submittedName>
</protein>
<organism evidence="1">
    <name type="scientific">bioreactor metagenome</name>
    <dbReference type="NCBI Taxonomy" id="1076179"/>
    <lineage>
        <taxon>unclassified sequences</taxon>
        <taxon>metagenomes</taxon>
        <taxon>ecological metagenomes</taxon>
    </lineage>
</organism>